<feature type="signal peptide" evidence="1">
    <location>
        <begin position="1"/>
        <end position="22"/>
    </location>
</feature>
<reference evidence="2" key="1">
    <citation type="submission" date="2020-12" db="EMBL/GenBank/DDBJ databases">
        <title>Bacterial taxonomy.</title>
        <authorList>
            <person name="Pan X."/>
        </authorList>
    </citation>
    <scope>NUCLEOTIDE SEQUENCE</scope>
    <source>
        <strain evidence="2">B2012</strain>
    </source>
</reference>
<protein>
    <submittedName>
        <fullName evidence="2">Uncharacterized protein</fullName>
    </submittedName>
</protein>
<organism evidence="2 3">
    <name type="scientific">Acuticoccus mangrovi</name>
    <dbReference type="NCBI Taxonomy" id="2796142"/>
    <lineage>
        <taxon>Bacteria</taxon>
        <taxon>Pseudomonadati</taxon>
        <taxon>Pseudomonadota</taxon>
        <taxon>Alphaproteobacteria</taxon>
        <taxon>Hyphomicrobiales</taxon>
        <taxon>Amorphaceae</taxon>
        <taxon>Acuticoccus</taxon>
    </lineage>
</organism>
<evidence type="ECO:0000313" key="3">
    <source>
        <dbReference type="Proteomes" id="UP000609531"/>
    </source>
</evidence>
<dbReference type="EMBL" id="JAEKJA010000014">
    <property type="protein sequence ID" value="MBJ3777288.1"/>
    <property type="molecule type" value="Genomic_DNA"/>
</dbReference>
<sequence>MKRLIAMAFAMVVLATAGTAVAQSPERTAYRACEPVVTRAVRDELGARQRVQFFADSTRLEFVSNAENKVRGRGQYETRRGFSEFSYVCTYNHRTGETSKIRVVQR</sequence>
<keyword evidence="3" id="KW-1185">Reference proteome</keyword>
<dbReference type="Proteomes" id="UP000609531">
    <property type="component" value="Unassembled WGS sequence"/>
</dbReference>
<evidence type="ECO:0000313" key="2">
    <source>
        <dbReference type="EMBL" id="MBJ3777288.1"/>
    </source>
</evidence>
<accession>A0A934IIW2</accession>
<feature type="chain" id="PRO_5036813176" evidence="1">
    <location>
        <begin position="23"/>
        <end position="106"/>
    </location>
</feature>
<name>A0A934IIW2_9HYPH</name>
<dbReference type="AlphaFoldDB" id="A0A934IIW2"/>
<gene>
    <name evidence="2" type="ORF">JCR33_16390</name>
</gene>
<dbReference type="RefSeq" id="WP_198883194.1">
    <property type="nucleotide sequence ID" value="NZ_JAEKJA010000014.1"/>
</dbReference>
<keyword evidence="1" id="KW-0732">Signal</keyword>
<evidence type="ECO:0000256" key="1">
    <source>
        <dbReference type="SAM" id="SignalP"/>
    </source>
</evidence>
<proteinExistence type="predicted"/>
<comment type="caution">
    <text evidence="2">The sequence shown here is derived from an EMBL/GenBank/DDBJ whole genome shotgun (WGS) entry which is preliminary data.</text>
</comment>